<feature type="transmembrane region" description="Helical" evidence="1">
    <location>
        <begin position="20"/>
        <end position="41"/>
    </location>
</feature>
<evidence type="ECO:0000256" key="1">
    <source>
        <dbReference type="SAM" id="Phobius"/>
    </source>
</evidence>
<name>A0A430PXX4_SCHBO</name>
<accession>A0A430PXX4</accession>
<dbReference type="STRING" id="6184.A0A430PXX4"/>
<proteinExistence type="predicted"/>
<sequence>MVVIVVCLDSRACLQIFLPYFPLDFIYGISIGISAAIPFLIQSNYRAGNYGLQATFSISAWPLAM</sequence>
<organism evidence="2 3">
    <name type="scientific">Schistosoma bovis</name>
    <name type="common">Blood fluke</name>
    <dbReference type="NCBI Taxonomy" id="6184"/>
    <lineage>
        <taxon>Eukaryota</taxon>
        <taxon>Metazoa</taxon>
        <taxon>Spiralia</taxon>
        <taxon>Lophotrochozoa</taxon>
        <taxon>Platyhelminthes</taxon>
        <taxon>Trematoda</taxon>
        <taxon>Digenea</taxon>
        <taxon>Strigeidida</taxon>
        <taxon>Schistosomatoidea</taxon>
        <taxon>Schistosomatidae</taxon>
        <taxon>Schistosoma</taxon>
    </lineage>
</organism>
<comment type="caution">
    <text evidence="2">The sequence shown here is derived from an EMBL/GenBank/DDBJ whole genome shotgun (WGS) entry which is preliminary data.</text>
</comment>
<keyword evidence="1" id="KW-0812">Transmembrane</keyword>
<dbReference type="Proteomes" id="UP000290809">
    <property type="component" value="Unassembled WGS sequence"/>
</dbReference>
<dbReference type="AlphaFoldDB" id="A0A430PXX4"/>
<dbReference type="EMBL" id="QMKO01004295">
    <property type="protein sequence ID" value="RTG80286.1"/>
    <property type="molecule type" value="Genomic_DNA"/>
</dbReference>
<evidence type="ECO:0000313" key="2">
    <source>
        <dbReference type="EMBL" id="RTG80286.1"/>
    </source>
</evidence>
<evidence type="ECO:0000313" key="3">
    <source>
        <dbReference type="Proteomes" id="UP000290809"/>
    </source>
</evidence>
<keyword evidence="1" id="KW-0472">Membrane</keyword>
<protein>
    <submittedName>
        <fullName evidence="2">Uncharacterized protein</fullName>
    </submittedName>
</protein>
<keyword evidence="1" id="KW-1133">Transmembrane helix</keyword>
<reference evidence="2 3" key="1">
    <citation type="journal article" date="2019" name="PLoS Pathog.">
        <title>Genome sequence of the bovine parasite Schistosoma bovis Tanzania.</title>
        <authorList>
            <person name="Oey H."/>
            <person name="Zakrzewski M."/>
            <person name="Gobert G."/>
            <person name="Gravermann K."/>
            <person name="Stoye J."/>
            <person name="Jones M."/>
            <person name="Mcmanus D."/>
            <person name="Krause L."/>
        </authorList>
    </citation>
    <scope>NUCLEOTIDE SEQUENCE [LARGE SCALE GENOMIC DNA]</scope>
    <source>
        <strain evidence="2 3">TAN1997</strain>
    </source>
</reference>
<gene>
    <name evidence="2" type="ORF">DC041_0009514</name>
</gene>
<keyword evidence="3" id="KW-1185">Reference proteome</keyword>